<evidence type="ECO:0000259" key="9">
    <source>
        <dbReference type="Pfam" id="PF03175"/>
    </source>
</evidence>
<dbReference type="PANTHER" id="PTHR31511:SF12">
    <property type="entry name" value="RHO TERMINATION FACTOR N-TERMINAL DOMAIN-CONTAINING PROTEIN"/>
    <property type="match status" value="1"/>
</dbReference>
<evidence type="ECO:0000256" key="7">
    <source>
        <dbReference type="ARBA" id="ARBA00023125"/>
    </source>
</evidence>
<proteinExistence type="inferred from homology"/>
<comment type="caution">
    <text evidence="10">The sequence shown here is derived from an EMBL/GenBank/DDBJ whole genome shotgun (WGS) entry which is preliminary data.</text>
</comment>
<accession>A0A8X6T198</accession>
<evidence type="ECO:0000256" key="5">
    <source>
        <dbReference type="ARBA" id="ARBA00022705"/>
    </source>
</evidence>
<evidence type="ECO:0000256" key="4">
    <source>
        <dbReference type="ARBA" id="ARBA00022695"/>
    </source>
</evidence>
<evidence type="ECO:0000313" key="11">
    <source>
        <dbReference type="Proteomes" id="UP000887159"/>
    </source>
</evidence>
<dbReference type="Pfam" id="PF03175">
    <property type="entry name" value="DNA_pol_B_2"/>
    <property type="match status" value="1"/>
</dbReference>
<evidence type="ECO:0000313" key="10">
    <source>
        <dbReference type="EMBL" id="GFY19287.1"/>
    </source>
</evidence>
<dbReference type="EC" id="2.7.7.7" evidence="2"/>
<dbReference type="SUPFAM" id="SSF56672">
    <property type="entry name" value="DNA/RNA polymerases"/>
    <property type="match status" value="1"/>
</dbReference>
<reference evidence="10" key="1">
    <citation type="submission" date="2020-08" db="EMBL/GenBank/DDBJ databases">
        <title>Multicomponent nature underlies the extraordinary mechanical properties of spider dragline silk.</title>
        <authorList>
            <person name="Kono N."/>
            <person name="Nakamura H."/>
            <person name="Mori M."/>
            <person name="Yoshida Y."/>
            <person name="Ohtoshi R."/>
            <person name="Malay A.D."/>
            <person name="Moran D.A.P."/>
            <person name="Tomita M."/>
            <person name="Numata K."/>
            <person name="Arakawa K."/>
        </authorList>
    </citation>
    <scope>NUCLEOTIDE SEQUENCE</scope>
</reference>
<dbReference type="AlphaFoldDB" id="A0A8X6T198"/>
<dbReference type="InterPro" id="IPR004868">
    <property type="entry name" value="DNA-dir_DNA_pol_B_mt/vir"/>
</dbReference>
<name>A0A8X6T198_TRICX</name>
<keyword evidence="5" id="KW-0235">DNA replication</keyword>
<dbReference type="GO" id="GO:0000166">
    <property type="term" value="F:nucleotide binding"/>
    <property type="evidence" value="ECO:0007669"/>
    <property type="project" value="InterPro"/>
</dbReference>
<dbReference type="Proteomes" id="UP000887159">
    <property type="component" value="Unassembled WGS sequence"/>
</dbReference>
<comment type="similarity">
    <text evidence="1">Belongs to the DNA polymerase type-B family.</text>
</comment>
<comment type="catalytic activity">
    <reaction evidence="8">
        <text>DNA(n) + a 2'-deoxyribonucleoside 5'-triphosphate = DNA(n+1) + diphosphate</text>
        <dbReference type="Rhea" id="RHEA:22508"/>
        <dbReference type="Rhea" id="RHEA-COMP:17339"/>
        <dbReference type="Rhea" id="RHEA-COMP:17340"/>
        <dbReference type="ChEBI" id="CHEBI:33019"/>
        <dbReference type="ChEBI" id="CHEBI:61560"/>
        <dbReference type="ChEBI" id="CHEBI:173112"/>
        <dbReference type="EC" id="2.7.7.7"/>
    </reaction>
</comment>
<protein>
    <recommendedName>
        <fullName evidence="2">DNA-directed DNA polymerase</fullName>
        <ecNumber evidence="2">2.7.7.7</ecNumber>
    </recommendedName>
</protein>
<evidence type="ECO:0000256" key="3">
    <source>
        <dbReference type="ARBA" id="ARBA00022679"/>
    </source>
</evidence>
<evidence type="ECO:0000256" key="6">
    <source>
        <dbReference type="ARBA" id="ARBA00022932"/>
    </source>
</evidence>
<keyword evidence="3" id="KW-0808">Transferase</keyword>
<sequence length="190" mass="22333">MYLDTNNLYGWSMSQYLPYGSFKWGSKDVTKISDDSDKGYIIECDLQYPEYLHNLHSNLPLGAENRIPDGSKQAKLLTTLHDKEHYVVHYRVLKQFLQMGLKLTKVHRVLEFNQSPWLKKYIDLSTGMRTKATNDFEKGFYKLMNNSVFGKTMENIRKRLDIRLCCDAKKVEKLLSLNQILKEEPFLKKI</sequence>
<keyword evidence="4" id="KW-0548">Nucleotidyltransferase</keyword>
<dbReference type="GO" id="GO:0003677">
    <property type="term" value="F:DNA binding"/>
    <property type="evidence" value="ECO:0007669"/>
    <property type="project" value="UniProtKB-KW"/>
</dbReference>
<evidence type="ECO:0000256" key="8">
    <source>
        <dbReference type="ARBA" id="ARBA00049244"/>
    </source>
</evidence>
<evidence type="ECO:0000256" key="2">
    <source>
        <dbReference type="ARBA" id="ARBA00012417"/>
    </source>
</evidence>
<keyword evidence="6" id="KW-0239">DNA-directed DNA polymerase</keyword>
<organism evidence="10 11">
    <name type="scientific">Trichonephila clavipes</name>
    <name type="common">Golden silk orbweaver</name>
    <name type="synonym">Nephila clavipes</name>
    <dbReference type="NCBI Taxonomy" id="2585209"/>
    <lineage>
        <taxon>Eukaryota</taxon>
        <taxon>Metazoa</taxon>
        <taxon>Ecdysozoa</taxon>
        <taxon>Arthropoda</taxon>
        <taxon>Chelicerata</taxon>
        <taxon>Arachnida</taxon>
        <taxon>Araneae</taxon>
        <taxon>Araneomorphae</taxon>
        <taxon>Entelegynae</taxon>
        <taxon>Araneoidea</taxon>
        <taxon>Nephilidae</taxon>
        <taxon>Trichonephila</taxon>
    </lineage>
</organism>
<keyword evidence="7" id="KW-0238">DNA-binding</keyword>
<gene>
    <name evidence="10" type="primary">AVEN_10571_1</name>
    <name evidence="10" type="ORF">TNCV_4126741</name>
</gene>
<evidence type="ECO:0000256" key="1">
    <source>
        <dbReference type="ARBA" id="ARBA00005755"/>
    </source>
</evidence>
<feature type="domain" description="DNA-directed DNA polymerase family B mitochondria/virus" evidence="9">
    <location>
        <begin position="1"/>
        <end position="156"/>
    </location>
</feature>
<dbReference type="InterPro" id="IPR043502">
    <property type="entry name" value="DNA/RNA_pol_sf"/>
</dbReference>
<dbReference type="EMBL" id="BMAU01021352">
    <property type="protein sequence ID" value="GFY19287.1"/>
    <property type="molecule type" value="Genomic_DNA"/>
</dbReference>
<keyword evidence="11" id="KW-1185">Reference proteome</keyword>
<dbReference type="PANTHER" id="PTHR31511">
    <property type="entry name" value="PROTEIN CBG23764"/>
    <property type="match status" value="1"/>
</dbReference>
<dbReference type="GO" id="GO:0003887">
    <property type="term" value="F:DNA-directed DNA polymerase activity"/>
    <property type="evidence" value="ECO:0007669"/>
    <property type="project" value="UniProtKB-KW"/>
</dbReference>
<dbReference type="GO" id="GO:0006260">
    <property type="term" value="P:DNA replication"/>
    <property type="evidence" value="ECO:0007669"/>
    <property type="project" value="UniProtKB-KW"/>
</dbReference>